<sequence length="94" mass="10477">MTLDQIAIAALGAVAVWLSQARSEAARRWACITGLCSQPFLFYAVWNFGLPEAFVFSALYAVAWLHGLWVYWLRPRPATGVATIQLPPESRNPQ</sequence>
<keyword evidence="3" id="KW-1185">Reference proteome</keyword>
<reference evidence="2 3" key="1">
    <citation type="submission" date="2020-08" db="EMBL/GenBank/DDBJ databases">
        <title>Genome sequence of Acidovorax monticola KACC 19171T.</title>
        <authorList>
            <person name="Hyun D.-W."/>
            <person name="Bae J.-W."/>
        </authorList>
    </citation>
    <scope>NUCLEOTIDE SEQUENCE [LARGE SCALE GENOMIC DNA]</scope>
    <source>
        <strain evidence="2 3">KACC 19171</strain>
    </source>
</reference>
<name>A0A7H0HIV8_9BURK</name>
<evidence type="ECO:0000313" key="2">
    <source>
        <dbReference type="EMBL" id="QNP60474.1"/>
    </source>
</evidence>
<dbReference type="Proteomes" id="UP000516057">
    <property type="component" value="Chromosome"/>
</dbReference>
<protein>
    <recommendedName>
        <fullName evidence="4">YgjV family protein</fullName>
    </recommendedName>
</protein>
<keyword evidence="1" id="KW-0472">Membrane</keyword>
<gene>
    <name evidence="2" type="ORF">H9L24_06440</name>
</gene>
<evidence type="ECO:0000313" key="3">
    <source>
        <dbReference type="Proteomes" id="UP000516057"/>
    </source>
</evidence>
<dbReference type="EMBL" id="CP060790">
    <property type="protein sequence ID" value="QNP60474.1"/>
    <property type="molecule type" value="Genomic_DNA"/>
</dbReference>
<keyword evidence="1" id="KW-1133">Transmembrane helix</keyword>
<feature type="transmembrane region" description="Helical" evidence="1">
    <location>
        <begin position="54"/>
        <end position="73"/>
    </location>
</feature>
<keyword evidence="1" id="KW-0812">Transmembrane</keyword>
<evidence type="ECO:0008006" key="4">
    <source>
        <dbReference type="Google" id="ProtNLM"/>
    </source>
</evidence>
<dbReference type="AlphaFoldDB" id="A0A7H0HIV8"/>
<dbReference type="KEGG" id="amon:H9L24_06440"/>
<proteinExistence type="predicted"/>
<dbReference type="RefSeq" id="WP_187737455.1">
    <property type="nucleotide sequence ID" value="NZ_CP060790.1"/>
</dbReference>
<accession>A0A7H0HIV8</accession>
<evidence type="ECO:0000256" key="1">
    <source>
        <dbReference type="SAM" id="Phobius"/>
    </source>
</evidence>
<organism evidence="2 3">
    <name type="scientific">Paenacidovorax monticola</name>
    <dbReference type="NCBI Taxonomy" id="1926868"/>
    <lineage>
        <taxon>Bacteria</taxon>
        <taxon>Pseudomonadati</taxon>
        <taxon>Pseudomonadota</taxon>
        <taxon>Betaproteobacteria</taxon>
        <taxon>Burkholderiales</taxon>
        <taxon>Comamonadaceae</taxon>
        <taxon>Paenacidovorax</taxon>
    </lineage>
</organism>